<dbReference type="InterPro" id="IPR036465">
    <property type="entry name" value="vWFA_dom_sf"/>
</dbReference>
<proteinExistence type="predicted"/>
<organism evidence="2 3">
    <name type="scientific">Adineta ricciae</name>
    <name type="common">Rotifer</name>
    <dbReference type="NCBI Taxonomy" id="249248"/>
    <lineage>
        <taxon>Eukaryota</taxon>
        <taxon>Metazoa</taxon>
        <taxon>Spiralia</taxon>
        <taxon>Gnathifera</taxon>
        <taxon>Rotifera</taxon>
        <taxon>Eurotatoria</taxon>
        <taxon>Bdelloidea</taxon>
        <taxon>Adinetida</taxon>
        <taxon>Adinetidae</taxon>
        <taxon>Adineta</taxon>
    </lineage>
</organism>
<comment type="caution">
    <text evidence="2">The sequence shown here is derived from an EMBL/GenBank/DDBJ whole genome shotgun (WGS) entry which is preliminary data.</text>
</comment>
<name>A0A816ENN5_ADIRI</name>
<evidence type="ECO:0000313" key="1">
    <source>
        <dbReference type="EMBL" id="CAF1358530.1"/>
    </source>
</evidence>
<sequence length="120" mass="13977">MNFCGCGTNFSAAFQKLIEALEEIDNHPDRDILRQTIVFMTDGYPQEYPTEKLQQLRAYRTDNARGPNSKSLIHKFWTVALGDYNKEVMQKINQKMQGDMIDIRRPEELEEAYAQIAEIM</sequence>
<accession>A0A816ENN5</accession>
<dbReference type="Gene3D" id="3.40.50.410">
    <property type="entry name" value="von Willebrand factor, type A domain"/>
    <property type="match status" value="1"/>
</dbReference>
<dbReference type="AlphaFoldDB" id="A0A816ENN5"/>
<dbReference type="SUPFAM" id="SSF53300">
    <property type="entry name" value="vWA-like"/>
    <property type="match status" value="1"/>
</dbReference>
<dbReference type="EMBL" id="CAJNOJ010000272">
    <property type="protein sequence ID" value="CAF1358530.1"/>
    <property type="molecule type" value="Genomic_DNA"/>
</dbReference>
<evidence type="ECO:0008006" key="4">
    <source>
        <dbReference type="Google" id="ProtNLM"/>
    </source>
</evidence>
<protein>
    <recommendedName>
        <fullName evidence="4">VWFA domain-containing protein</fullName>
    </recommendedName>
</protein>
<evidence type="ECO:0000313" key="3">
    <source>
        <dbReference type="Proteomes" id="UP000663828"/>
    </source>
</evidence>
<dbReference type="Proteomes" id="UP000663828">
    <property type="component" value="Unassembled WGS sequence"/>
</dbReference>
<evidence type="ECO:0000313" key="2">
    <source>
        <dbReference type="EMBL" id="CAF1655431.1"/>
    </source>
</evidence>
<dbReference type="OrthoDB" id="10036213at2759"/>
<dbReference type="EMBL" id="CAJNOR010010630">
    <property type="protein sequence ID" value="CAF1655431.1"/>
    <property type="molecule type" value="Genomic_DNA"/>
</dbReference>
<gene>
    <name evidence="1" type="ORF">EDS130_LOCUS33681</name>
    <name evidence="2" type="ORF">XAT740_LOCUS55817</name>
</gene>
<dbReference type="Proteomes" id="UP000663852">
    <property type="component" value="Unassembled WGS sequence"/>
</dbReference>
<reference evidence="2" key="1">
    <citation type="submission" date="2021-02" db="EMBL/GenBank/DDBJ databases">
        <authorList>
            <person name="Nowell W R."/>
        </authorList>
    </citation>
    <scope>NUCLEOTIDE SEQUENCE</scope>
</reference>
<keyword evidence="3" id="KW-1185">Reference proteome</keyword>